<name>A0AA39LZA4_9BILA</name>
<feature type="compositionally biased region" description="Basic and acidic residues" evidence="1">
    <location>
        <begin position="132"/>
        <end position="156"/>
    </location>
</feature>
<evidence type="ECO:0000313" key="2">
    <source>
        <dbReference type="EMBL" id="KAK0415082.1"/>
    </source>
</evidence>
<sequence length="367" mass="43668">MEKTRQSDKEAERRRKELLEEKGALERNTRELKELANEMQRQEEQRHKERQLEAERKQREADMERQLEAERKKREADMERQLETERKQKEADKERDLEDQAKDNRHEEERRRNEEQRLKDEESRAMMRKQKRESVAKAISHEQEKPRNAEPPEEKASSSAESDWLVRSENMEQQKKTTMALLYKEFMKAEIHTADDAIDFARKNLADLTPELLDRITYAFKEEFDFVLKRLREEKYKTKSVYDLRSFVPRFQKTSLGYAVTSCKFGKAIKVSYGRRFRLDDVEDDVGREMSKVVTRAILQTEKSHCHHADHVVELRCENNRLRKLLNENGISYDQVIQPLSRRRRSSNESSLGSTASTSNSNDDKPE</sequence>
<feature type="compositionally biased region" description="Basic and acidic residues" evidence="1">
    <location>
        <begin position="1"/>
        <end position="125"/>
    </location>
</feature>
<feature type="compositionally biased region" description="Low complexity" evidence="1">
    <location>
        <begin position="348"/>
        <end position="361"/>
    </location>
</feature>
<evidence type="ECO:0000256" key="1">
    <source>
        <dbReference type="SAM" id="MobiDB-lite"/>
    </source>
</evidence>
<protein>
    <submittedName>
        <fullName evidence="2">Uncharacterized protein</fullName>
    </submittedName>
</protein>
<dbReference type="Proteomes" id="UP001175271">
    <property type="component" value="Unassembled WGS sequence"/>
</dbReference>
<comment type="caution">
    <text evidence="2">The sequence shown here is derived from an EMBL/GenBank/DDBJ whole genome shotgun (WGS) entry which is preliminary data.</text>
</comment>
<evidence type="ECO:0000313" key="3">
    <source>
        <dbReference type="Proteomes" id="UP001175271"/>
    </source>
</evidence>
<feature type="region of interest" description="Disordered" evidence="1">
    <location>
        <begin position="337"/>
        <end position="367"/>
    </location>
</feature>
<gene>
    <name evidence="2" type="ORF">QR680_011762</name>
</gene>
<organism evidence="2 3">
    <name type="scientific">Steinernema hermaphroditum</name>
    <dbReference type="NCBI Taxonomy" id="289476"/>
    <lineage>
        <taxon>Eukaryota</taxon>
        <taxon>Metazoa</taxon>
        <taxon>Ecdysozoa</taxon>
        <taxon>Nematoda</taxon>
        <taxon>Chromadorea</taxon>
        <taxon>Rhabditida</taxon>
        <taxon>Tylenchina</taxon>
        <taxon>Panagrolaimomorpha</taxon>
        <taxon>Strongyloidoidea</taxon>
        <taxon>Steinernematidae</taxon>
        <taxon>Steinernema</taxon>
    </lineage>
</organism>
<feature type="region of interest" description="Disordered" evidence="1">
    <location>
        <begin position="1"/>
        <end position="169"/>
    </location>
</feature>
<proteinExistence type="predicted"/>
<reference evidence="2" key="1">
    <citation type="submission" date="2023-06" db="EMBL/GenBank/DDBJ databases">
        <title>Genomic analysis of the entomopathogenic nematode Steinernema hermaphroditum.</title>
        <authorList>
            <person name="Schwarz E.M."/>
            <person name="Heppert J.K."/>
            <person name="Baniya A."/>
            <person name="Schwartz H.T."/>
            <person name="Tan C.-H."/>
            <person name="Antoshechkin I."/>
            <person name="Sternberg P.W."/>
            <person name="Goodrich-Blair H."/>
            <person name="Dillman A.R."/>
        </authorList>
    </citation>
    <scope>NUCLEOTIDE SEQUENCE</scope>
    <source>
        <strain evidence="2">PS9179</strain>
        <tissue evidence="2">Whole animal</tissue>
    </source>
</reference>
<dbReference type="AlphaFoldDB" id="A0AA39LZA4"/>
<keyword evidence="3" id="KW-1185">Reference proteome</keyword>
<dbReference type="EMBL" id="JAUCMV010000002">
    <property type="protein sequence ID" value="KAK0415082.1"/>
    <property type="molecule type" value="Genomic_DNA"/>
</dbReference>
<accession>A0AA39LZA4</accession>